<dbReference type="Proteomes" id="UP000028839">
    <property type="component" value="Unassembled WGS sequence"/>
</dbReference>
<dbReference type="HOGENOM" id="CLU_1914857_0_0_6"/>
<reference evidence="1 2" key="1">
    <citation type="submission" date="2014-07" db="EMBL/GenBank/DDBJ databases">
        <title>Comparative analysis of Nitrosococcus oceani genome inventories of strains from Pacific and Atlantic gyres.</title>
        <authorList>
            <person name="Lim C.K."/>
            <person name="Wang L."/>
            <person name="Sayavedra-Soto L.A."/>
            <person name="Klotz M.G."/>
        </authorList>
    </citation>
    <scope>NUCLEOTIDE SEQUENCE [LARGE SCALE GENOMIC DNA]</scope>
    <source>
        <strain evidence="1 2">C-27</strain>
    </source>
</reference>
<dbReference type="SUPFAM" id="SSF46689">
    <property type="entry name" value="Homeodomain-like"/>
    <property type="match status" value="1"/>
</dbReference>
<dbReference type="Pfam" id="PF13565">
    <property type="entry name" value="HTH_32"/>
    <property type="match status" value="1"/>
</dbReference>
<organism evidence="1 2">
    <name type="scientific">Nitrosococcus oceani C-27</name>
    <dbReference type="NCBI Taxonomy" id="314279"/>
    <lineage>
        <taxon>Bacteria</taxon>
        <taxon>Pseudomonadati</taxon>
        <taxon>Pseudomonadota</taxon>
        <taxon>Gammaproteobacteria</taxon>
        <taxon>Chromatiales</taxon>
        <taxon>Chromatiaceae</taxon>
        <taxon>Nitrosococcus</taxon>
    </lineage>
</organism>
<sequence>MAWTLAWFLTPNILYLWVSTWKNSWPYRLILIFQVGWLALAHFQKGQSPWEEGMMLQVHEKTVLKWLRHFRAEGVEGMAEQPGRGAKGRLKAEQEPLLAQAQAKGSGGRLRGEELRTLLAEPFGVAYSLSGV</sequence>
<name>A0A0E2Z151_9GAMM</name>
<proteinExistence type="predicted"/>
<accession>A0A0E2Z151</accession>
<evidence type="ECO:0000313" key="2">
    <source>
        <dbReference type="Proteomes" id="UP000028839"/>
    </source>
</evidence>
<dbReference type="AlphaFoldDB" id="A0A0E2Z151"/>
<dbReference type="InterPro" id="IPR009057">
    <property type="entry name" value="Homeodomain-like_sf"/>
</dbReference>
<gene>
    <name evidence="1" type="ORF">IB75_09685</name>
</gene>
<comment type="caution">
    <text evidence="1">The sequence shown here is derived from an EMBL/GenBank/DDBJ whole genome shotgun (WGS) entry which is preliminary data.</text>
</comment>
<dbReference type="EMBL" id="JPGN01000060">
    <property type="protein sequence ID" value="KFI19219.1"/>
    <property type="molecule type" value="Genomic_DNA"/>
</dbReference>
<dbReference type="OrthoDB" id="129174at2"/>
<evidence type="ECO:0000313" key="1">
    <source>
        <dbReference type="EMBL" id="KFI19219.1"/>
    </source>
</evidence>
<protein>
    <submittedName>
        <fullName evidence="1">Uncharacterized protein</fullName>
    </submittedName>
</protein>